<name>J7ZM50_BACCE</name>
<dbReference type="RefSeq" id="WP_002107074.1">
    <property type="nucleotide sequence ID" value="NZ_JH791997.1"/>
</dbReference>
<feature type="transmembrane region" description="Helical" evidence="7">
    <location>
        <begin position="172"/>
        <end position="194"/>
    </location>
</feature>
<feature type="transmembrane region" description="Helical" evidence="7">
    <location>
        <begin position="36"/>
        <end position="58"/>
    </location>
</feature>
<dbReference type="Proteomes" id="UP000006600">
    <property type="component" value="Unassembled WGS sequence"/>
</dbReference>
<dbReference type="InterPro" id="IPR050794">
    <property type="entry name" value="CPA2_transporter"/>
</dbReference>
<dbReference type="PATRIC" id="fig|1053189.3.peg.5324"/>
<feature type="transmembrane region" description="Helical" evidence="7">
    <location>
        <begin position="200"/>
        <end position="221"/>
    </location>
</feature>
<evidence type="ECO:0000256" key="7">
    <source>
        <dbReference type="SAM" id="Phobius"/>
    </source>
</evidence>
<evidence type="ECO:0000256" key="5">
    <source>
        <dbReference type="ARBA" id="ARBA00023065"/>
    </source>
</evidence>
<sequence length="422" mass="46284">MNTSLLFLKLLPALIVIITLCYLMGQLVRYLHQPKVVGEMIAGVILGPSLLGVISPEFMNNIFSPDVKNILYQFSNLGLGFYMFLIGLEIDRDKLNRETLSRCTVLSIAGIFPSFLLGIAGGIMYYQTFSVKTVNIFTFALYMAVALSLTAFPVLARILQERKLTNSTIGRLTLISAAIEDVIAWGLVAVVIALAQSKSLLSSVTIFIGCTVYILFMVLLVKRWMTKIEKETINNDALSDKNLALILIIVLISMWVTDYLGVHHVCGGFVAGLIMPQGKAFKQKIIDKLGSFVTLIFLPIFFAYSGLNTDLNLVLNPSIVLSMFTILMMAIVGKMGGCSLAMRTLGASWRDSVSVGILMNARGSMLLVLANVGLSYGIIVPNLFTILVLIAIITTMLTMPLLNFIDSTSHIKIMRKGDSNIQ</sequence>
<comment type="subcellular location">
    <subcellularLocation>
        <location evidence="1">Membrane</location>
        <topology evidence="1">Multi-pass membrane protein</topology>
    </subcellularLocation>
</comment>
<gene>
    <name evidence="9" type="ORF">IEE_05222</name>
</gene>
<keyword evidence="5" id="KW-0406">Ion transport</keyword>
<evidence type="ECO:0000256" key="4">
    <source>
        <dbReference type="ARBA" id="ARBA00022989"/>
    </source>
</evidence>
<feature type="transmembrane region" description="Helical" evidence="7">
    <location>
        <begin position="313"/>
        <end position="332"/>
    </location>
</feature>
<evidence type="ECO:0000256" key="3">
    <source>
        <dbReference type="ARBA" id="ARBA00022692"/>
    </source>
</evidence>
<keyword evidence="3 7" id="KW-0812">Transmembrane</keyword>
<dbReference type="GO" id="GO:0015297">
    <property type="term" value="F:antiporter activity"/>
    <property type="evidence" value="ECO:0007669"/>
    <property type="project" value="InterPro"/>
</dbReference>
<evidence type="ECO:0000313" key="10">
    <source>
        <dbReference type="Proteomes" id="UP000006600"/>
    </source>
</evidence>
<evidence type="ECO:0000256" key="2">
    <source>
        <dbReference type="ARBA" id="ARBA00022448"/>
    </source>
</evidence>
<feature type="transmembrane region" description="Helical" evidence="7">
    <location>
        <begin position="70"/>
        <end position="88"/>
    </location>
</feature>
<evidence type="ECO:0000256" key="6">
    <source>
        <dbReference type="ARBA" id="ARBA00023136"/>
    </source>
</evidence>
<feature type="transmembrane region" description="Helical" evidence="7">
    <location>
        <begin position="241"/>
        <end position="256"/>
    </location>
</feature>
<feature type="transmembrane region" description="Helical" evidence="7">
    <location>
        <begin position="139"/>
        <end position="160"/>
    </location>
</feature>
<feature type="transmembrane region" description="Helical" evidence="7">
    <location>
        <begin position="100"/>
        <end position="127"/>
    </location>
</feature>
<dbReference type="PANTHER" id="PTHR32468">
    <property type="entry name" value="CATION/H + ANTIPORTER"/>
    <property type="match status" value="1"/>
</dbReference>
<keyword evidence="4 7" id="KW-1133">Transmembrane helix</keyword>
<evidence type="ECO:0000259" key="8">
    <source>
        <dbReference type="Pfam" id="PF00999"/>
    </source>
</evidence>
<keyword evidence="2" id="KW-0813">Transport</keyword>
<dbReference type="AlphaFoldDB" id="J7ZM50"/>
<dbReference type="HOGENOM" id="CLU_005126_7_0_9"/>
<reference evidence="9 10" key="1">
    <citation type="submission" date="2012-04" db="EMBL/GenBank/DDBJ databases">
        <title>The Genome Sequence of Bacillus cereus BAG5X1-1.</title>
        <authorList>
            <consortium name="The Broad Institute Genome Sequencing Platform"/>
            <consortium name="The Broad Institute Genome Sequencing Center for Infectious Disease"/>
            <person name="Feldgarden M."/>
            <person name="Van der Auwera G.A."/>
            <person name="Mahillon J."/>
            <person name="Duprez V."/>
            <person name="Timmery S."/>
            <person name="Mattelet C."/>
            <person name="Dierick K."/>
            <person name="Sun M."/>
            <person name="Yu Z."/>
            <person name="Zhu L."/>
            <person name="Hu X."/>
            <person name="Shank E.B."/>
            <person name="Swiecicka I."/>
            <person name="Hansen B.M."/>
            <person name="Andrup L."/>
            <person name="Young S.K."/>
            <person name="Zeng Q."/>
            <person name="Gargeya S."/>
            <person name="Fitzgerald M."/>
            <person name="Haas B."/>
            <person name="Abouelleil A."/>
            <person name="Alvarado L."/>
            <person name="Arachchi H.M."/>
            <person name="Berlin A."/>
            <person name="Chapman S.B."/>
            <person name="Goldberg J."/>
            <person name="Griggs A."/>
            <person name="Gujja S."/>
            <person name="Hansen M."/>
            <person name="Howarth C."/>
            <person name="Imamovic A."/>
            <person name="Larimer J."/>
            <person name="McCowen C."/>
            <person name="Montmayeur A."/>
            <person name="Murphy C."/>
            <person name="Neiman D."/>
            <person name="Pearson M."/>
            <person name="Priest M."/>
            <person name="Roberts A."/>
            <person name="Saif S."/>
            <person name="Shea T."/>
            <person name="Sisk P."/>
            <person name="Sykes S."/>
            <person name="Wortman J."/>
            <person name="Nusbaum C."/>
            <person name="Birren B."/>
        </authorList>
    </citation>
    <scope>NUCLEOTIDE SEQUENCE [LARGE SCALE GENOMIC DNA]</scope>
    <source>
        <strain evidence="9 10">BAG5X1-1</strain>
    </source>
</reference>
<dbReference type="InterPro" id="IPR006153">
    <property type="entry name" value="Cation/H_exchanger_TM"/>
</dbReference>
<dbReference type="Gene3D" id="1.20.1530.20">
    <property type="match status" value="1"/>
</dbReference>
<dbReference type="Pfam" id="PF00999">
    <property type="entry name" value="Na_H_Exchanger"/>
    <property type="match status" value="1"/>
</dbReference>
<evidence type="ECO:0000256" key="1">
    <source>
        <dbReference type="ARBA" id="ARBA00004141"/>
    </source>
</evidence>
<proteinExistence type="predicted"/>
<dbReference type="EMBL" id="AHDJ01000065">
    <property type="protein sequence ID" value="EJQ37436.1"/>
    <property type="molecule type" value="Genomic_DNA"/>
</dbReference>
<feature type="transmembrane region" description="Helical" evidence="7">
    <location>
        <begin position="289"/>
        <end position="307"/>
    </location>
</feature>
<accession>J7ZM50</accession>
<feature type="transmembrane region" description="Helical" evidence="7">
    <location>
        <begin position="384"/>
        <end position="405"/>
    </location>
</feature>
<feature type="transmembrane region" description="Helical" evidence="7">
    <location>
        <begin position="6"/>
        <end position="24"/>
    </location>
</feature>
<feature type="domain" description="Cation/H+ exchanger transmembrane" evidence="8">
    <location>
        <begin position="16"/>
        <end position="399"/>
    </location>
</feature>
<protein>
    <recommendedName>
        <fullName evidence="8">Cation/H+ exchanger transmembrane domain-containing protein</fullName>
    </recommendedName>
</protein>
<keyword evidence="6 7" id="KW-0472">Membrane</keyword>
<dbReference type="GO" id="GO:1902600">
    <property type="term" value="P:proton transmembrane transport"/>
    <property type="evidence" value="ECO:0007669"/>
    <property type="project" value="InterPro"/>
</dbReference>
<dbReference type="InterPro" id="IPR038770">
    <property type="entry name" value="Na+/solute_symporter_sf"/>
</dbReference>
<evidence type="ECO:0000313" key="9">
    <source>
        <dbReference type="EMBL" id="EJQ37436.1"/>
    </source>
</evidence>
<dbReference type="PANTHER" id="PTHR32468:SF0">
    <property type="entry name" value="K(+)_H(+) ANTIPORTER 1"/>
    <property type="match status" value="1"/>
</dbReference>
<organism evidence="9 10">
    <name type="scientific">Bacillus cereus BAG5X1-1</name>
    <dbReference type="NCBI Taxonomy" id="1053189"/>
    <lineage>
        <taxon>Bacteria</taxon>
        <taxon>Bacillati</taxon>
        <taxon>Bacillota</taxon>
        <taxon>Bacilli</taxon>
        <taxon>Bacillales</taxon>
        <taxon>Bacillaceae</taxon>
        <taxon>Bacillus</taxon>
        <taxon>Bacillus cereus group</taxon>
    </lineage>
</organism>
<dbReference type="GO" id="GO:0016020">
    <property type="term" value="C:membrane"/>
    <property type="evidence" value="ECO:0007669"/>
    <property type="project" value="UniProtKB-SubCell"/>
</dbReference>
<comment type="caution">
    <text evidence="9">The sequence shown here is derived from an EMBL/GenBank/DDBJ whole genome shotgun (WGS) entry which is preliminary data.</text>
</comment>